<dbReference type="PANTHER" id="PTHR43535">
    <property type="entry name" value="PHOSPHATIDATE CYTIDYLYLTRANSFERASE"/>
    <property type="match status" value="1"/>
</dbReference>
<dbReference type="EMBL" id="OCND01000002">
    <property type="protein sequence ID" value="SOD53363.1"/>
    <property type="molecule type" value="Genomic_DNA"/>
</dbReference>
<reference evidence="2 3" key="1">
    <citation type="submission" date="2017-09" db="EMBL/GenBank/DDBJ databases">
        <authorList>
            <person name="Ehlers B."/>
            <person name="Leendertz F.H."/>
        </authorList>
    </citation>
    <scope>NUCLEOTIDE SEQUENCE [LARGE SCALE GENOMIC DNA]</scope>
    <source>
        <strain evidence="2 3">CGMCC 1.10978</strain>
    </source>
</reference>
<keyword evidence="2" id="KW-0808">Transferase</keyword>
<feature type="transmembrane region" description="Helical" evidence="1">
    <location>
        <begin position="262"/>
        <end position="282"/>
    </location>
</feature>
<keyword evidence="1" id="KW-0472">Membrane</keyword>
<dbReference type="PANTHER" id="PTHR43535:SF1">
    <property type="entry name" value="PHOSPHATIDATE CYTIDYLYLTRANSFERASE"/>
    <property type="match status" value="1"/>
</dbReference>
<feature type="transmembrane region" description="Helical" evidence="1">
    <location>
        <begin position="66"/>
        <end position="95"/>
    </location>
</feature>
<sequence>MNLSAATVQLDSFLQAAIARAPMKFWWVIGGVIALLLVASGIGWLLGRRKPGAVVDNLNARIRAWWVMAAVLVACFLLGKVATLVLYGLLSFFALREFVTLTPTRRGDHLALCLCFYVAIPLQYWLIGTDWYGLFVMCIPVYGFLLLPAVSALSGDTEQFLERNTKIQWGLMLTVYCLSHAPALMLLRIPGYEGQNLMLLFYLLLVVQLSDVLQYVFGKLFGKRLLAPLVSPSKTVEGLIGGGLSAAGIGAALWWITPFTPLQSALLSLLIVLCGFLGGLALSAVKRSLGAKDWGEMIEGHGGILDRLDSVVFAAPVFFHVVRYGFQ</sequence>
<feature type="transmembrane region" description="Helical" evidence="1">
    <location>
        <begin position="25"/>
        <end position="46"/>
    </location>
</feature>
<keyword evidence="2" id="KW-0548">Nucleotidyltransferase</keyword>
<dbReference type="Proteomes" id="UP000219374">
    <property type="component" value="Unassembled WGS sequence"/>
</dbReference>
<feature type="transmembrane region" description="Helical" evidence="1">
    <location>
        <begin position="107"/>
        <end position="126"/>
    </location>
</feature>
<keyword evidence="3" id="KW-1185">Reference proteome</keyword>
<dbReference type="Pfam" id="PF01148">
    <property type="entry name" value="CTP_transf_1"/>
    <property type="match status" value="1"/>
</dbReference>
<gene>
    <name evidence="2" type="ORF">SAMN06296416_102373</name>
</gene>
<feature type="transmembrane region" description="Helical" evidence="1">
    <location>
        <begin position="238"/>
        <end position="256"/>
    </location>
</feature>
<dbReference type="OrthoDB" id="9799199at2"/>
<dbReference type="GO" id="GO:0016779">
    <property type="term" value="F:nucleotidyltransferase activity"/>
    <property type="evidence" value="ECO:0007669"/>
    <property type="project" value="UniProtKB-KW"/>
</dbReference>
<keyword evidence="1" id="KW-1133">Transmembrane helix</keyword>
<dbReference type="GO" id="GO:0009273">
    <property type="term" value="P:peptidoglycan-based cell wall biogenesis"/>
    <property type="evidence" value="ECO:0007669"/>
    <property type="project" value="TreeGrafter"/>
</dbReference>
<dbReference type="GO" id="GO:0005886">
    <property type="term" value="C:plasma membrane"/>
    <property type="evidence" value="ECO:0007669"/>
    <property type="project" value="TreeGrafter"/>
</dbReference>
<dbReference type="AlphaFoldDB" id="A0A286D3W9"/>
<keyword evidence="1" id="KW-0812">Transmembrane</keyword>
<feature type="transmembrane region" description="Helical" evidence="1">
    <location>
        <begin position="132"/>
        <end position="155"/>
    </location>
</feature>
<feature type="transmembrane region" description="Helical" evidence="1">
    <location>
        <begin position="167"/>
        <end position="187"/>
    </location>
</feature>
<organism evidence="2 3">
    <name type="scientific">Pseudoxanthomonas wuyuanensis</name>
    <dbReference type="NCBI Taxonomy" id="1073196"/>
    <lineage>
        <taxon>Bacteria</taxon>
        <taxon>Pseudomonadati</taxon>
        <taxon>Pseudomonadota</taxon>
        <taxon>Gammaproteobacteria</taxon>
        <taxon>Lysobacterales</taxon>
        <taxon>Lysobacteraceae</taxon>
        <taxon>Pseudoxanthomonas</taxon>
    </lineage>
</organism>
<evidence type="ECO:0000256" key="1">
    <source>
        <dbReference type="SAM" id="Phobius"/>
    </source>
</evidence>
<proteinExistence type="predicted"/>
<feature type="transmembrane region" description="Helical" evidence="1">
    <location>
        <begin position="199"/>
        <end position="217"/>
    </location>
</feature>
<name>A0A286D3W9_9GAMM</name>
<evidence type="ECO:0000313" key="2">
    <source>
        <dbReference type="EMBL" id="SOD53363.1"/>
    </source>
</evidence>
<evidence type="ECO:0000313" key="3">
    <source>
        <dbReference type="Proteomes" id="UP000219374"/>
    </source>
</evidence>
<protein>
    <submittedName>
        <fullName evidence="2">Phosphatidate cytidylyltransferase</fullName>
    </submittedName>
</protein>
<accession>A0A286D3W9</accession>